<dbReference type="PANTHER" id="PTHR12532">
    <property type="entry name" value="TRANSLATIONAL ACTIVATOR OF CYTOCHROME C OXIDASE 1"/>
    <property type="match status" value="1"/>
</dbReference>
<feature type="domain" description="TACO1/YebC-like N-terminal" evidence="9">
    <location>
        <begin position="5"/>
        <end position="75"/>
    </location>
</feature>
<comment type="subcellular location">
    <subcellularLocation>
        <location evidence="6">Cytoplasm</location>
    </subcellularLocation>
</comment>
<dbReference type="GO" id="GO:0003677">
    <property type="term" value="F:DNA binding"/>
    <property type="evidence" value="ECO:0007669"/>
    <property type="project" value="UniProtKB-UniRule"/>
</dbReference>
<feature type="domain" description="TACO1/YebC-like second and third" evidence="8">
    <location>
        <begin position="82"/>
        <end position="237"/>
    </location>
</feature>
<evidence type="ECO:0000256" key="4">
    <source>
        <dbReference type="ARBA" id="ARBA00023125"/>
    </source>
</evidence>
<dbReference type="InterPro" id="IPR049083">
    <property type="entry name" value="TACO1_YebC_N"/>
</dbReference>
<dbReference type="InterPro" id="IPR029072">
    <property type="entry name" value="YebC-like"/>
</dbReference>
<dbReference type="InterPro" id="IPR002876">
    <property type="entry name" value="Transcrip_reg_TACO1-like"/>
</dbReference>
<dbReference type="AlphaFoldDB" id="A0A6M0JXU8"/>
<dbReference type="RefSeq" id="WP_164452444.1">
    <property type="nucleotide sequence ID" value="NZ_JAAIJQ010000020.1"/>
</dbReference>
<dbReference type="GO" id="GO:0005829">
    <property type="term" value="C:cytosol"/>
    <property type="evidence" value="ECO:0007669"/>
    <property type="project" value="TreeGrafter"/>
</dbReference>
<dbReference type="InterPro" id="IPR017856">
    <property type="entry name" value="Integrase-like_N"/>
</dbReference>
<proteinExistence type="inferred from homology"/>
<dbReference type="Gene3D" id="1.10.10.200">
    <property type="match status" value="1"/>
</dbReference>
<protein>
    <recommendedName>
        <fullName evidence="6">Probable transcriptional regulatory protein G3446_08710</fullName>
    </recommendedName>
</protein>
<reference evidence="10 11" key="1">
    <citation type="submission" date="2020-02" db="EMBL/GenBank/DDBJ databases">
        <title>Genome sequences of Thiorhodococcus mannitoliphagus and Thiorhodococcus minor, purple sulfur photosynthetic bacteria in the gammaproteobacterial family, Chromatiaceae.</title>
        <authorList>
            <person name="Aviles F.A."/>
            <person name="Meyer T.E."/>
            <person name="Kyndt J.A."/>
        </authorList>
    </citation>
    <scope>NUCLEOTIDE SEQUENCE [LARGE SCALE GENOMIC DNA]</scope>
    <source>
        <strain evidence="10 11">DSM 11518</strain>
    </source>
</reference>
<dbReference type="NCBIfam" id="NF009044">
    <property type="entry name" value="PRK12378.1"/>
    <property type="match status" value="1"/>
</dbReference>
<keyword evidence="5 6" id="KW-0804">Transcription</keyword>
<organism evidence="10 11">
    <name type="scientific">Thiorhodococcus minor</name>
    <dbReference type="NCBI Taxonomy" id="57489"/>
    <lineage>
        <taxon>Bacteria</taxon>
        <taxon>Pseudomonadati</taxon>
        <taxon>Pseudomonadota</taxon>
        <taxon>Gammaproteobacteria</taxon>
        <taxon>Chromatiales</taxon>
        <taxon>Chromatiaceae</taxon>
        <taxon>Thiorhodococcus</taxon>
    </lineage>
</organism>
<gene>
    <name evidence="10" type="ORF">G3446_08710</name>
</gene>
<dbReference type="NCBIfam" id="NF001030">
    <property type="entry name" value="PRK00110.1"/>
    <property type="match status" value="1"/>
</dbReference>
<evidence type="ECO:0000259" key="8">
    <source>
        <dbReference type="Pfam" id="PF01709"/>
    </source>
</evidence>
<evidence type="ECO:0000313" key="10">
    <source>
        <dbReference type="EMBL" id="NEV61969.1"/>
    </source>
</evidence>
<dbReference type="Pfam" id="PF01709">
    <property type="entry name" value="Transcrip_reg"/>
    <property type="match status" value="1"/>
</dbReference>
<keyword evidence="4 6" id="KW-0238">DNA-binding</keyword>
<dbReference type="PANTHER" id="PTHR12532:SF6">
    <property type="entry name" value="TRANSCRIPTIONAL REGULATORY PROTEIN YEBC-RELATED"/>
    <property type="match status" value="1"/>
</dbReference>
<dbReference type="Proteomes" id="UP000483379">
    <property type="component" value="Unassembled WGS sequence"/>
</dbReference>
<evidence type="ECO:0000313" key="11">
    <source>
        <dbReference type="Proteomes" id="UP000483379"/>
    </source>
</evidence>
<dbReference type="GO" id="GO:0006355">
    <property type="term" value="P:regulation of DNA-templated transcription"/>
    <property type="evidence" value="ECO:0007669"/>
    <property type="project" value="UniProtKB-UniRule"/>
</dbReference>
<dbReference type="FunFam" id="3.30.70.980:FF:000002">
    <property type="entry name" value="Probable transcriptional regulatory protein YebC"/>
    <property type="match status" value="1"/>
</dbReference>
<comment type="similarity">
    <text evidence="1 6">Belongs to the TACO1 family.</text>
</comment>
<keyword evidence="3 6" id="KW-0805">Transcription regulation</keyword>
<name>A0A6M0JXU8_9GAMM</name>
<feature type="region of interest" description="Disordered" evidence="7">
    <location>
        <begin position="1"/>
        <end position="22"/>
    </location>
</feature>
<evidence type="ECO:0000259" key="9">
    <source>
        <dbReference type="Pfam" id="PF20772"/>
    </source>
</evidence>
<evidence type="ECO:0000256" key="7">
    <source>
        <dbReference type="SAM" id="MobiDB-lite"/>
    </source>
</evidence>
<dbReference type="InterPro" id="IPR048300">
    <property type="entry name" value="TACO1_YebC-like_2nd/3rd_dom"/>
</dbReference>
<dbReference type="NCBIfam" id="TIGR01033">
    <property type="entry name" value="YebC/PmpR family DNA-binding transcriptional regulator"/>
    <property type="match status" value="1"/>
</dbReference>
<keyword evidence="2 6" id="KW-0963">Cytoplasm</keyword>
<accession>A0A6M0JXU8</accession>
<dbReference type="SUPFAM" id="SSF75625">
    <property type="entry name" value="YebC-like"/>
    <property type="match status" value="1"/>
</dbReference>
<dbReference type="FunFam" id="1.10.10.200:FF:000001">
    <property type="entry name" value="Probable transcriptional regulatory protein YebC"/>
    <property type="match status" value="1"/>
</dbReference>
<evidence type="ECO:0000256" key="1">
    <source>
        <dbReference type="ARBA" id="ARBA00008724"/>
    </source>
</evidence>
<evidence type="ECO:0000256" key="6">
    <source>
        <dbReference type="HAMAP-Rule" id="MF_00693"/>
    </source>
</evidence>
<comment type="caution">
    <text evidence="10">The sequence shown here is derived from an EMBL/GenBank/DDBJ whole genome shotgun (WGS) entry which is preliminary data.</text>
</comment>
<evidence type="ECO:0000256" key="2">
    <source>
        <dbReference type="ARBA" id="ARBA00022490"/>
    </source>
</evidence>
<sequence length="249" mass="26950">MAGHSKWANIKHRKAAQDKQRGKVWTKLIREVTVASREGGPDPAANPRLRLAVDKAFAANMPRDTVDRAIKRGAGGQDGDNYEEIRYEGYGPGGVAIMVDCMTDNRNRTASDVRHAFTKRGGNLGTDGSVSYLFAKQGVISFQPGTDEDTVMEAALEAGAEDVVVNDDTSLDVITTPESFASVKDALTQAGLDTEAAEITYNAATQVELDQETAEKLLKLVDHLQDLDDVQDVYHNADIADEILEALDA</sequence>
<evidence type="ECO:0000256" key="3">
    <source>
        <dbReference type="ARBA" id="ARBA00023015"/>
    </source>
</evidence>
<keyword evidence="11" id="KW-1185">Reference proteome</keyword>
<dbReference type="HAMAP" id="MF_00693">
    <property type="entry name" value="Transcrip_reg_TACO1"/>
    <property type="match status" value="1"/>
</dbReference>
<dbReference type="Gene3D" id="3.30.70.980">
    <property type="match status" value="2"/>
</dbReference>
<dbReference type="Pfam" id="PF20772">
    <property type="entry name" value="TACO1_YebC_N"/>
    <property type="match status" value="1"/>
</dbReference>
<evidence type="ECO:0000256" key="5">
    <source>
        <dbReference type="ARBA" id="ARBA00023163"/>
    </source>
</evidence>
<dbReference type="InterPro" id="IPR026564">
    <property type="entry name" value="Transcrip_reg_TACO1-like_dom3"/>
</dbReference>
<dbReference type="EMBL" id="JAAIJQ010000020">
    <property type="protein sequence ID" value="NEV61969.1"/>
    <property type="molecule type" value="Genomic_DNA"/>
</dbReference>